<dbReference type="EMBL" id="CAJVPY010067118">
    <property type="protein sequence ID" value="CAG8825826.1"/>
    <property type="molecule type" value="Genomic_DNA"/>
</dbReference>
<feature type="non-terminal residue" evidence="1">
    <location>
        <position position="1"/>
    </location>
</feature>
<proteinExistence type="predicted"/>
<dbReference type="Proteomes" id="UP000789405">
    <property type="component" value="Unassembled WGS sequence"/>
</dbReference>
<dbReference type="AlphaFoldDB" id="A0A9N9PGZ5"/>
<dbReference type="OrthoDB" id="2357400at2759"/>
<evidence type="ECO:0000313" key="1">
    <source>
        <dbReference type="EMBL" id="CAG8825826.1"/>
    </source>
</evidence>
<protein>
    <submittedName>
        <fullName evidence="1">18113_t:CDS:1</fullName>
    </submittedName>
</protein>
<comment type="caution">
    <text evidence="1">The sequence shown here is derived from an EMBL/GenBank/DDBJ whole genome shotgun (WGS) entry which is preliminary data.</text>
</comment>
<reference evidence="1" key="1">
    <citation type="submission" date="2021-06" db="EMBL/GenBank/DDBJ databases">
        <authorList>
            <person name="Kallberg Y."/>
            <person name="Tangrot J."/>
            <person name="Rosling A."/>
        </authorList>
    </citation>
    <scope>NUCLEOTIDE SEQUENCE</scope>
    <source>
        <strain evidence="1">MA453B</strain>
    </source>
</reference>
<name>A0A9N9PGZ5_9GLOM</name>
<gene>
    <name evidence="1" type="ORF">DERYTH_LOCUS27976</name>
</gene>
<accession>A0A9N9PGZ5</accession>
<sequence>NTEFSFIDLDFCPEIILQQHNISSNNNNELIQLPVETPNRKILFTFCPLKYHNHIINLITKHFNQHPYIPAANMQYYSPDQIHEGAVKEMYMYCKNNDLKWAWSYLWVEWYDSSKWPNWARSAKNEISVLKTTMIMESHWRLIKHNYIYKFNKPRVDLL</sequence>
<evidence type="ECO:0000313" key="2">
    <source>
        <dbReference type="Proteomes" id="UP000789405"/>
    </source>
</evidence>
<feature type="non-terminal residue" evidence="1">
    <location>
        <position position="159"/>
    </location>
</feature>
<organism evidence="1 2">
    <name type="scientific">Dentiscutata erythropus</name>
    <dbReference type="NCBI Taxonomy" id="1348616"/>
    <lineage>
        <taxon>Eukaryota</taxon>
        <taxon>Fungi</taxon>
        <taxon>Fungi incertae sedis</taxon>
        <taxon>Mucoromycota</taxon>
        <taxon>Glomeromycotina</taxon>
        <taxon>Glomeromycetes</taxon>
        <taxon>Diversisporales</taxon>
        <taxon>Gigasporaceae</taxon>
        <taxon>Dentiscutata</taxon>
    </lineage>
</organism>
<keyword evidence="2" id="KW-1185">Reference proteome</keyword>